<dbReference type="AlphaFoldDB" id="A0AAD7XBU0"/>
<evidence type="ECO:0000313" key="4">
    <source>
        <dbReference type="Proteomes" id="UP001215151"/>
    </source>
</evidence>
<accession>A0AAD7XBU0</accession>
<evidence type="ECO:0000259" key="2">
    <source>
        <dbReference type="Pfam" id="PF00646"/>
    </source>
</evidence>
<dbReference type="InterPro" id="IPR032675">
    <property type="entry name" value="LRR_dom_sf"/>
</dbReference>
<feature type="compositionally biased region" description="Pro residues" evidence="1">
    <location>
        <begin position="329"/>
        <end position="348"/>
    </location>
</feature>
<name>A0AAD7XBU0_9APHY</name>
<feature type="region of interest" description="Disordered" evidence="1">
    <location>
        <begin position="80"/>
        <end position="101"/>
    </location>
</feature>
<dbReference type="Proteomes" id="UP001215151">
    <property type="component" value="Unassembled WGS sequence"/>
</dbReference>
<evidence type="ECO:0000313" key="3">
    <source>
        <dbReference type="EMBL" id="KAJ8474149.1"/>
    </source>
</evidence>
<dbReference type="SUPFAM" id="SSF81383">
    <property type="entry name" value="F-box domain"/>
    <property type="match status" value="1"/>
</dbReference>
<dbReference type="CDD" id="cd09917">
    <property type="entry name" value="F-box_SF"/>
    <property type="match status" value="1"/>
</dbReference>
<feature type="compositionally biased region" description="Pro residues" evidence="1">
    <location>
        <begin position="506"/>
        <end position="518"/>
    </location>
</feature>
<proteinExistence type="predicted"/>
<organism evidence="3 4">
    <name type="scientific">Trametes cubensis</name>
    <dbReference type="NCBI Taxonomy" id="1111947"/>
    <lineage>
        <taxon>Eukaryota</taxon>
        <taxon>Fungi</taxon>
        <taxon>Dikarya</taxon>
        <taxon>Basidiomycota</taxon>
        <taxon>Agaricomycotina</taxon>
        <taxon>Agaricomycetes</taxon>
        <taxon>Polyporales</taxon>
        <taxon>Polyporaceae</taxon>
        <taxon>Trametes</taxon>
    </lineage>
</organism>
<feature type="region of interest" description="Disordered" evidence="1">
    <location>
        <begin position="506"/>
        <end position="536"/>
    </location>
</feature>
<dbReference type="Pfam" id="PF00646">
    <property type="entry name" value="F-box"/>
    <property type="match status" value="1"/>
</dbReference>
<dbReference type="InterPro" id="IPR001810">
    <property type="entry name" value="F-box_dom"/>
</dbReference>
<protein>
    <recommendedName>
        <fullName evidence="2">F-box domain-containing protein</fullName>
    </recommendedName>
</protein>
<dbReference type="EMBL" id="JAPEVG010000197">
    <property type="protein sequence ID" value="KAJ8474149.1"/>
    <property type="molecule type" value="Genomic_DNA"/>
</dbReference>
<feature type="region of interest" description="Disordered" evidence="1">
    <location>
        <begin position="329"/>
        <end position="369"/>
    </location>
</feature>
<comment type="caution">
    <text evidence="3">The sequence shown here is derived from an EMBL/GenBank/DDBJ whole genome shotgun (WGS) entry which is preliminary data.</text>
</comment>
<keyword evidence="4" id="KW-1185">Reference proteome</keyword>
<gene>
    <name evidence="3" type="ORF">ONZ51_g7402</name>
</gene>
<dbReference type="Gene3D" id="3.80.10.10">
    <property type="entry name" value="Ribonuclease Inhibitor"/>
    <property type="match status" value="1"/>
</dbReference>
<dbReference type="InterPro" id="IPR036047">
    <property type="entry name" value="F-box-like_dom_sf"/>
</dbReference>
<feature type="compositionally biased region" description="Low complexity" evidence="1">
    <location>
        <begin position="351"/>
        <end position="368"/>
    </location>
</feature>
<reference evidence="3" key="1">
    <citation type="submission" date="2022-11" db="EMBL/GenBank/DDBJ databases">
        <title>Genome Sequence of Cubamyces cubensis.</title>
        <authorList>
            <person name="Buettner E."/>
        </authorList>
    </citation>
    <scope>NUCLEOTIDE SEQUENCE</scope>
    <source>
        <strain evidence="3">MPL-01</strain>
    </source>
</reference>
<feature type="domain" description="F-box" evidence="2">
    <location>
        <begin position="168"/>
        <end position="202"/>
    </location>
</feature>
<evidence type="ECO:0000256" key="1">
    <source>
        <dbReference type="SAM" id="MobiDB-lite"/>
    </source>
</evidence>
<sequence length="604" mass="65133">MSFLSRRRRAQTPLQDSGNYANAIATSVGPASIHSVDKPPSVIRRHINLSSPLSKLTSKLSSKSRSSNLAHAPIGNVGIPFGHWRSRSPSPAPSLDIRMPTGLGRRASELGEREDFVDVSVEEPHHGRKRSISLPAAAQAARWREAMAREEAQASTSSSTSAEKIPAISRLSPELLTTIFTFAARRDIVSLARVSKSFSQAALSALYDALDLRDVDDEHAAQCIASLASRRPLALLVRHFTCRTLPEDASSLDTVTFAIAFNNMERLRALTLPRFDLRLLCHTTFTLERLTLLCKNISAQEFHALFRWLARQPSLTVLTLPNLVLHDLPPPVDAGTPTPPHTPRTPDTPPHDSNVPVSSSSSPSSCHSTIPDTVLPNLRRVHAPAVIASALAASGQRPLESTKILIQNTLYDGLRPSAIMGALAAARGTLRTLTIKPASARIDGRTLERVVMAAGAELGGFVETLEVHWVLDDESLYKLMASALSRFRALRTLRLLRDSPPPFPPSPLLEFPLPPASPPLSAGPGPGTRTSISSFSSAFPPAAERTLGGRGRHAVPAGARARALGTVEQDVPELEACVLLVWGGVERAAAEPERGGAWVWWDAV</sequence>